<evidence type="ECO:0000256" key="5">
    <source>
        <dbReference type="HAMAP-Rule" id="MF_03190"/>
    </source>
</evidence>
<comment type="subcellular location">
    <subcellularLocation>
        <location evidence="5">Mitochondrion inner membrane</location>
        <topology evidence="5">Peripheral membrane protein</topology>
        <orientation evidence="5">Matrix side</orientation>
    </subcellularLocation>
</comment>
<sequence length="364" mass="40136">MRAVRRDLLTALRRTPSFIHIRSLAHQSRRTLSSATTSQAADTSHSSVNPDEIAHFSRLSSMWWDERGEFGLLHKMNPVRMQFIRDKVLEIMRDDEGELSAERERNVLQGLDVLDVGCGGGLLCESLARQGGNTLGIDASASNITIASLHASSDPALRFSDSGPSASSSSHTKGGQLRYEHTSVEALLAREGPRRFDVVCSMEVLEHVDNPRQFLQHCAELVKPGGHLFLSTISRTPLAYLLTIFAAEHLLRLVTPGTHTYAKYVKPAELLGFFQAYRSPPSPSTSTTLSTPTPSTSAESAADATRPWISRLYGGVPARTEAETRGIVYVPWNGEWTLVPRGAPGKECAEAVNYLFWVRRPRED</sequence>
<dbReference type="EMBL" id="KB445794">
    <property type="protein sequence ID" value="EMD38923.1"/>
    <property type="molecule type" value="Genomic_DNA"/>
</dbReference>
<evidence type="ECO:0000256" key="6">
    <source>
        <dbReference type="SAM" id="MobiDB-lite"/>
    </source>
</evidence>
<keyword evidence="8" id="KW-1185">Reference proteome</keyword>
<comment type="function">
    <text evidence="5">O-methyltransferase required for two non-consecutive steps during ubiquinone biosynthesis. Catalyzes the 2 O-methylation of 3,4-dihydroxy-5-(all-trans-polyprenyl)benzoic acid into 4-hydroxy-3-methoxy-5-(all-trans-polyprenyl)benzoic acid. Also catalyzes the last step of ubiquinone biosynthesis by mediating methylation of 3-demethylubiquinone into ubiquinone. Also able to mediate the methylation of 3-demethylubiquinol into ubiquinol.</text>
</comment>
<dbReference type="HAMAP" id="MF_00472">
    <property type="entry name" value="UbiG"/>
    <property type="match status" value="1"/>
</dbReference>
<dbReference type="EC" id="2.1.1.64" evidence="5"/>
<keyword evidence="5" id="KW-0496">Mitochondrion</keyword>
<proteinExistence type="inferred from homology"/>
<feature type="binding site" evidence="5">
    <location>
        <position position="203"/>
    </location>
    <ligand>
        <name>Mg(2+)</name>
        <dbReference type="ChEBI" id="CHEBI:18420"/>
    </ligand>
</feature>
<feature type="region of interest" description="Disordered" evidence="6">
    <location>
        <begin position="280"/>
        <end position="303"/>
    </location>
</feature>
<dbReference type="AlphaFoldDB" id="M2QPG8"/>
<comment type="catalytic activity">
    <reaction evidence="5">
        <text>a 3-demethylubiquinone + S-adenosyl-L-methionine = a ubiquinone + S-adenosyl-L-homocysteine</text>
        <dbReference type="Rhea" id="RHEA:81215"/>
        <dbReference type="Rhea" id="RHEA-COMP:9565"/>
        <dbReference type="Rhea" id="RHEA-COMP:19654"/>
        <dbReference type="ChEBI" id="CHEBI:16389"/>
        <dbReference type="ChEBI" id="CHEBI:57856"/>
        <dbReference type="ChEBI" id="CHEBI:59789"/>
        <dbReference type="ChEBI" id="CHEBI:231825"/>
    </reaction>
</comment>
<evidence type="ECO:0000256" key="2">
    <source>
        <dbReference type="ARBA" id="ARBA00022679"/>
    </source>
</evidence>
<comment type="subunit">
    <text evidence="5">Component of a multi-subunit COQ enzyme complex, composed of at least COQ3, COQ4, COQ5, COQ6, COQ7 and COQ9.</text>
</comment>
<dbReference type="OrthoDB" id="3265906at2759"/>
<dbReference type="STRING" id="914234.M2QPG8"/>
<dbReference type="CDD" id="cd02440">
    <property type="entry name" value="AdoMet_MTases"/>
    <property type="match status" value="1"/>
</dbReference>
<keyword evidence="4 5" id="KW-0949">S-adenosyl-L-methionine</keyword>
<dbReference type="InterPro" id="IPR010233">
    <property type="entry name" value="UbiG_MeTrfase"/>
</dbReference>
<evidence type="ECO:0000313" key="7">
    <source>
        <dbReference type="EMBL" id="EMD38923.1"/>
    </source>
</evidence>
<organism evidence="7 8">
    <name type="scientific">Ceriporiopsis subvermispora (strain B)</name>
    <name type="common">White-rot fungus</name>
    <name type="synonym">Gelatoporia subvermispora</name>
    <dbReference type="NCBI Taxonomy" id="914234"/>
    <lineage>
        <taxon>Eukaryota</taxon>
        <taxon>Fungi</taxon>
        <taxon>Dikarya</taxon>
        <taxon>Basidiomycota</taxon>
        <taxon>Agaricomycotina</taxon>
        <taxon>Agaricomycetes</taxon>
        <taxon>Polyporales</taxon>
        <taxon>Gelatoporiaceae</taxon>
        <taxon>Gelatoporia</taxon>
    </lineage>
</organism>
<dbReference type="NCBIfam" id="TIGR01983">
    <property type="entry name" value="UbiG"/>
    <property type="match status" value="1"/>
</dbReference>
<dbReference type="Proteomes" id="UP000016930">
    <property type="component" value="Unassembled WGS sequence"/>
</dbReference>
<evidence type="ECO:0000313" key="8">
    <source>
        <dbReference type="Proteomes" id="UP000016930"/>
    </source>
</evidence>
<dbReference type="InterPro" id="IPR029063">
    <property type="entry name" value="SAM-dependent_MTases_sf"/>
</dbReference>
<feature type="compositionally biased region" description="Low complexity" evidence="6">
    <location>
        <begin position="160"/>
        <end position="170"/>
    </location>
</feature>
<comment type="similarity">
    <text evidence="5">Belongs to the class I-like SAM-binding methyltransferase superfamily. UbiG/COQ3 family.</text>
</comment>
<feature type="binding site" evidence="5">
    <location>
        <position position="80"/>
    </location>
    <ligand>
        <name>S-adenosyl-L-methionine</name>
        <dbReference type="ChEBI" id="CHEBI:59789"/>
    </ligand>
</feature>
<dbReference type="GO" id="GO:0046872">
    <property type="term" value="F:metal ion binding"/>
    <property type="evidence" value="ECO:0007669"/>
    <property type="project" value="UniProtKB-KW"/>
</dbReference>
<dbReference type="GO" id="GO:0010420">
    <property type="term" value="F:polyprenyldihydroxybenzoate methyltransferase activity"/>
    <property type="evidence" value="ECO:0007669"/>
    <property type="project" value="UniProtKB-UniRule"/>
</dbReference>
<comment type="pathway">
    <text evidence="5">Cofactor biosynthesis; ubiquinone biosynthesis.</text>
</comment>
<feature type="compositionally biased region" description="Low complexity" evidence="6">
    <location>
        <begin position="284"/>
        <end position="297"/>
    </location>
</feature>
<dbReference type="GO" id="GO:0031314">
    <property type="term" value="C:extrinsic component of mitochondrial inner membrane"/>
    <property type="evidence" value="ECO:0007669"/>
    <property type="project" value="UniProtKB-UniRule"/>
</dbReference>
<comment type="catalytic activity">
    <reaction evidence="5">
        <text>a 3,4-dihydroxy-5-(all-trans-polyprenyl)benzoate + S-adenosyl-L-methionine = a 4-hydroxy-3-methoxy-5-(all-trans-polyprenyl)benzoate + S-adenosyl-L-homocysteine + H(+)</text>
        <dbReference type="Rhea" id="RHEA:44452"/>
        <dbReference type="Rhea" id="RHEA-COMP:10930"/>
        <dbReference type="Rhea" id="RHEA-COMP:10931"/>
        <dbReference type="ChEBI" id="CHEBI:15378"/>
        <dbReference type="ChEBI" id="CHEBI:57856"/>
        <dbReference type="ChEBI" id="CHEBI:59789"/>
        <dbReference type="ChEBI" id="CHEBI:64694"/>
        <dbReference type="ChEBI" id="CHEBI:84443"/>
        <dbReference type="EC" id="2.1.1.114"/>
    </reaction>
</comment>
<name>M2QPG8_CERS8</name>
<dbReference type="HOGENOM" id="CLU_042432_1_0_1"/>
<dbReference type="GO" id="GO:0061542">
    <property type="term" value="F:3-demethylubiquinol 3-O-methyltransferase activity"/>
    <property type="evidence" value="ECO:0007669"/>
    <property type="project" value="UniProtKB-UniRule"/>
</dbReference>
<keyword evidence="5" id="KW-0999">Mitochondrion inner membrane</keyword>
<dbReference type="GO" id="GO:0032259">
    <property type="term" value="P:methylation"/>
    <property type="evidence" value="ECO:0007669"/>
    <property type="project" value="UniProtKB-KW"/>
</dbReference>
<dbReference type="GO" id="GO:0120537">
    <property type="term" value="F:3-demethylubiquinone 3-O-methyltransferase activity"/>
    <property type="evidence" value="ECO:0007669"/>
    <property type="project" value="RHEA"/>
</dbReference>
<comment type="cofactor">
    <cofactor evidence="5">
        <name>Mg(2+)</name>
        <dbReference type="ChEBI" id="CHEBI:18420"/>
    </cofactor>
</comment>
<protein>
    <recommendedName>
        <fullName evidence="5">Ubiquinone biosynthesis O-methyltransferase, mitochondrial</fullName>
    </recommendedName>
    <alternativeName>
        <fullName evidence="5">3-demethylubiquinol 3-O-methyltransferase</fullName>
        <ecNumber evidence="5">2.1.1.64</ecNumber>
    </alternativeName>
    <alternativeName>
        <fullName evidence="5">3-demethylubiquinone 3-O-methyltransferase</fullName>
        <ecNumber evidence="5">2.1.1.-</ecNumber>
    </alternativeName>
    <alternativeName>
        <fullName evidence="5">Polyprenyldihydroxybenzoate methyltransferase</fullName>
        <ecNumber evidence="5">2.1.1.114</ecNumber>
    </alternativeName>
</protein>
<evidence type="ECO:0000256" key="4">
    <source>
        <dbReference type="ARBA" id="ARBA00022691"/>
    </source>
</evidence>
<dbReference type="EC" id="2.1.1.114" evidence="5"/>
<dbReference type="PANTHER" id="PTHR43464">
    <property type="entry name" value="METHYLTRANSFERASE"/>
    <property type="match status" value="1"/>
</dbReference>
<dbReference type="Pfam" id="PF13489">
    <property type="entry name" value="Methyltransf_23"/>
    <property type="match status" value="1"/>
</dbReference>
<dbReference type="SUPFAM" id="SSF53335">
    <property type="entry name" value="S-adenosyl-L-methionine-dependent methyltransferases"/>
    <property type="match status" value="1"/>
</dbReference>
<feature type="binding site" evidence="5">
    <location>
        <position position="117"/>
    </location>
    <ligand>
        <name>S-adenosyl-L-methionine</name>
        <dbReference type="ChEBI" id="CHEBI:59789"/>
    </ligand>
</feature>
<keyword evidence="3 5" id="KW-0831">Ubiquinone biosynthesis</keyword>
<dbReference type="UniPathway" id="UPA00232"/>
<keyword evidence="2 5" id="KW-0808">Transferase</keyword>
<feature type="binding site" evidence="5">
    <location>
        <position position="207"/>
    </location>
    <ligand>
        <name>Mg(2+)</name>
        <dbReference type="ChEBI" id="CHEBI:18420"/>
    </ligand>
</feature>
<keyword evidence="5" id="KW-0472">Membrane</keyword>
<keyword evidence="5" id="KW-0479">Metal-binding</keyword>
<feature type="binding site" evidence="5">
    <location>
        <position position="202"/>
    </location>
    <ligand>
        <name>S-adenosyl-L-methionine</name>
        <dbReference type="ChEBI" id="CHEBI:59789"/>
    </ligand>
</feature>
<evidence type="ECO:0000256" key="3">
    <source>
        <dbReference type="ARBA" id="ARBA00022688"/>
    </source>
</evidence>
<reference evidence="7 8" key="1">
    <citation type="journal article" date="2012" name="Proc. Natl. Acad. Sci. U.S.A.">
        <title>Comparative genomics of Ceriporiopsis subvermispora and Phanerochaete chrysosporium provide insight into selective ligninolysis.</title>
        <authorList>
            <person name="Fernandez-Fueyo E."/>
            <person name="Ruiz-Duenas F.J."/>
            <person name="Ferreira P."/>
            <person name="Floudas D."/>
            <person name="Hibbett D.S."/>
            <person name="Canessa P."/>
            <person name="Larrondo L.F."/>
            <person name="James T.Y."/>
            <person name="Seelenfreund D."/>
            <person name="Lobos S."/>
            <person name="Polanco R."/>
            <person name="Tello M."/>
            <person name="Honda Y."/>
            <person name="Watanabe T."/>
            <person name="Watanabe T."/>
            <person name="Ryu J.S."/>
            <person name="Kubicek C.P."/>
            <person name="Schmoll M."/>
            <person name="Gaskell J."/>
            <person name="Hammel K.E."/>
            <person name="St John F.J."/>
            <person name="Vanden Wymelenberg A."/>
            <person name="Sabat G."/>
            <person name="Splinter BonDurant S."/>
            <person name="Syed K."/>
            <person name="Yadav J.S."/>
            <person name="Doddapaneni H."/>
            <person name="Subramanian V."/>
            <person name="Lavin J.L."/>
            <person name="Oguiza J.A."/>
            <person name="Perez G."/>
            <person name="Pisabarro A.G."/>
            <person name="Ramirez L."/>
            <person name="Santoyo F."/>
            <person name="Master E."/>
            <person name="Coutinho P.M."/>
            <person name="Henrissat B."/>
            <person name="Lombard V."/>
            <person name="Magnuson J.K."/>
            <person name="Kuees U."/>
            <person name="Hori C."/>
            <person name="Igarashi K."/>
            <person name="Samejima M."/>
            <person name="Held B.W."/>
            <person name="Barry K.W."/>
            <person name="LaButti K.M."/>
            <person name="Lapidus A."/>
            <person name="Lindquist E.A."/>
            <person name="Lucas S.M."/>
            <person name="Riley R."/>
            <person name="Salamov A.A."/>
            <person name="Hoffmeister D."/>
            <person name="Schwenk D."/>
            <person name="Hadar Y."/>
            <person name="Yarden O."/>
            <person name="de Vries R.P."/>
            <person name="Wiebenga A."/>
            <person name="Stenlid J."/>
            <person name="Eastwood D."/>
            <person name="Grigoriev I.V."/>
            <person name="Berka R.M."/>
            <person name="Blanchette R.A."/>
            <person name="Kersten P."/>
            <person name="Martinez A.T."/>
            <person name="Vicuna R."/>
            <person name="Cullen D."/>
        </authorList>
    </citation>
    <scope>NUCLEOTIDE SEQUENCE [LARGE SCALE GENOMIC DNA]</scope>
    <source>
        <strain evidence="7 8">B</strain>
    </source>
</reference>
<keyword evidence="5" id="KW-0460">Magnesium</keyword>
<feature type="binding site" evidence="5">
    <location>
        <position position="206"/>
    </location>
    <ligand>
        <name>Mg(2+)</name>
        <dbReference type="ChEBI" id="CHEBI:18420"/>
    </ligand>
</feature>
<gene>
    <name evidence="5" type="primary">COQ3</name>
    <name evidence="7" type="ORF">CERSUDRAFT_133559</name>
</gene>
<feature type="region of interest" description="Disordered" evidence="6">
    <location>
        <begin position="158"/>
        <end position="178"/>
    </location>
</feature>
<accession>M2QPG8</accession>
<dbReference type="PANTHER" id="PTHR43464:SF19">
    <property type="entry name" value="UBIQUINONE BIOSYNTHESIS O-METHYLTRANSFERASE, MITOCHONDRIAL"/>
    <property type="match status" value="1"/>
</dbReference>
<comment type="catalytic activity">
    <reaction evidence="5">
        <text>a 3-demethylubiquinol + S-adenosyl-L-methionine = a ubiquinol + S-adenosyl-L-homocysteine + H(+)</text>
        <dbReference type="Rhea" id="RHEA:44380"/>
        <dbReference type="Rhea" id="RHEA-COMP:9566"/>
        <dbReference type="Rhea" id="RHEA-COMP:10914"/>
        <dbReference type="ChEBI" id="CHEBI:15378"/>
        <dbReference type="ChEBI" id="CHEBI:17976"/>
        <dbReference type="ChEBI" id="CHEBI:57856"/>
        <dbReference type="ChEBI" id="CHEBI:59789"/>
        <dbReference type="ChEBI" id="CHEBI:84422"/>
        <dbReference type="EC" id="2.1.1.64"/>
    </reaction>
</comment>
<keyword evidence="1 5" id="KW-0489">Methyltransferase</keyword>
<dbReference type="Gene3D" id="3.40.50.150">
    <property type="entry name" value="Vaccinia Virus protein VP39"/>
    <property type="match status" value="1"/>
</dbReference>
<dbReference type="EC" id="2.1.1.-" evidence="5"/>
<evidence type="ECO:0000256" key="1">
    <source>
        <dbReference type="ARBA" id="ARBA00022603"/>
    </source>
</evidence>
<feature type="binding site" evidence="5">
    <location>
        <position position="138"/>
    </location>
    <ligand>
        <name>S-adenosyl-L-methionine</name>
        <dbReference type="ChEBI" id="CHEBI:59789"/>
    </ligand>
</feature>